<keyword evidence="1" id="KW-0812">Transmembrane</keyword>
<dbReference type="OrthoDB" id="8439889at2"/>
<protein>
    <submittedName>
        <fullName evidence="2">DotI</fullName>
    </submittedName>
</protein>
<dbReference type="InterPro" id="IPR021055">
    <property type="entry name" value="T4BSS_IcmL/DotI"/>
</dbReference>
<dbReference type="Proteomes" id="UP000216033">
    <property type="component" value="Unassembled WGS sequence"/>
</dbReference>
<comment type="caution">
    <text evidence="2">The sequence shown here is derived from an EMBL/GenBank/DDBJ whole genome shotgun (WGS) entry which is preliminary data.</text>
</comment>
<dbReference type="CDD" id="cd16385">
    <property type="entry name" value="IcmL"/>
    <property type="match status" value="1"/>
</dbReference>
<dbReference type="RefSeq" id="WP_095351915.1">
    <property type="nucleotide sequence ID" value="NZ_JABUNT010000017.1"/>
</dbReference>
<name>A0A270B766_9PROT</name>
<evidence type="ECO:0000313" key="3">
    <source>
        <dbReference type="Proteomes" id="UP000216033"/>
    </source>
</evidence>
<organism evidence="2 3">
    <name type="scientific">Acetobacter syzygii</name>
    <dbReference type="NCBI Taxonomy" id="146476"/>
    <lineage>
        <taxon>Bacteria</taxon>
        <taxon>Pseudomonadati</taxon>
        <taxon>Pseudomonadota</taxon>
        <taxon>Alphaproteobacteria</taxon>
        <taxon>Acetobacterales</taxon>
        <taxon>Acetobacteraceae</taxon>
        <taxon>Acetobacter</taxon>
    </lineage>
</organism>
<keyword evidence="3" id="KW-1185">Reference proteome</keyword>
<proteinExistence type="predicted"/>
<gene>
    <name evidence="2" type="ORF">B9K05_12630</name>
</gene>
<keyword evidence="1" id="KW-0472">Membrane</keyword>
<dbReference type="AlphaFoldDB" id="A0A270B766"/>
<dbReference type="EMBL" id="NDFP01000018">
    <property type="protein sequence ID" value="PAL20853.1"/>
    <property type="molecule type" value="Genomic_DNA"/>
</dbReference>
<dbReference type="Pfam" id="PF11393">
    <property type="entry name" value="T4BSS_DotI_IcmL"/>
    <property type="match status" value="1"/>
</dbReference>
<feature type="transmembrane region" description="Helical" evidence="1">
    <location>
        <begin position="21"/>
        <end position="45"/>
    </location>
</feature>
<evidence type="ECO:0000313" key="2">
    <source>
        <dbReference type="EMBL" id="PAL20853.1"/>
    </source>
</evidence>
<reference evidence="2 3" key="1">
    <citation type="submission" date="2017-04" db="EMBL/GenBank/DDBJ databases">
        <title>Kefir bacterial isolates.</title>
        <authorList>
            <person name="Kim Y."/>
            <person name="Blasche S."/>
            <person name="Patil K.R."/>
        </authorList>
    </citation>
    <scope>NUCLEOTIDE SEQUENCE [LARGE SCALE GENOMIC DNA]</scope>
    <source>
        <strain evidence="2 3">KR-2</strain>
    </source>
</reference>
<keyword evidence="1" id="KW-1133">Transmembrane helix</keyword>
<evidence type="ECO:0000256" key="1">
    <source>
        <dbReference type="SAM" id="Phobius"/>
    </source>
</evidence>
<sequence length="215" mass="24415">MRNTYEAVSRRLNDPAFARQLIQYLLYGFVGSLALNLLQSVAIFYEVTHRPHVKYIYHDSLGKPRELIVTDKAYYSDAEITNWATRKVTNLYTMNWLDYARHLDDSQKDFSIDAWNSWGQAFQGPGNIDFIKAKQVLLTASLKSAAMVADEGKDSHGNYQWHVTFPMYLRWVNASGEKTDVLSVKVTIERTNDPLHPDGLIITELNAPRAADGGA</sequence>
<accession>A0A270B766</accession>